<protein>
    <submittedName>
        <fullName evidence="1">Uncharacterized protein</fullName>
    </submittedName>
</protein>
<dbReference type="Proteomes" id="UP001239169">
    <property type="component" value="Chromosome"/>
</dbReference>
<name>A0ABY8R2I3_PARBF</name>
<evidence type="ECO:0000313" key="2">
    <source>
        <dbReference type="Proteomes" id="UP001239169"/>
    </source>
</evidence>
<sequence length="73" mass="8241">MGLWGISSKDIQNFKIPQFGTLKLDAEEIKPTKLIQSVNVKVEFEHYKEPVIELNENNEVVVKVGKIQIGGCK</sequence>
<organism evidence="1 2">
    <name type="scientific">Paraclostridium bifermentans</name>
    <name type="common">Clostridium bifermentans</name>
    <dbReference type="NCBI Taxonomy" id="1490"/>
    <lineage>
        <taxon>Bacteria</taxon>
        <taxon>Bacillati</taxon>
        <taxon>Bacillota</taxon>
        <taxon>Clostridia</taxon>
        <taxon>Peptostreptococcales</taxon>
        <taxon>Peptostreptococcaceae</taxon>
        <taxon>Paraclostridium</taxon>
    </lineage>
</organism>
<evidence type="ECO:0000313" key="1">
    <source>
        <dbReference type="EMBL" id="WGX74883.1"/>
    </source>
</evidence>
<proteinExistence type="predicted"/>
<reference evidence="1 2" key="1">
    <citation type="submission" date="2023-04" db="EMBL/GenBank/DDBJ databases">
        <title>Bacteria Genome Submission.</title>
        <authorList>
            <person name="Isaac P."/>
        </authorList>
    </citation>
    <scope>NUCLEOTIDE SEQUENCE [LARGE SCALE GENOMIC DNA]</scope>
    <source>
        <strain evidence="1 2">SampleS7P1</strain>
    </source>
</reference>
<gene>
    <name evidence="1" type="ORF">QJS64_12185</name>
</gene>
<accession>A0ABY8R2I3</accession>
<keyword evidence="2" id="KW-1185">Reference proteome</keyword>
<dbReference type="EMBL" id="CP124685">
    <property type="protein sequence ID" value="WGX74883.1"/>
    <property type="molecule type" value="Genomic_DNA"/>
</dbReference>